<dbReference type="EMBL" id="CP144089">
    <property type="protein sequence ID" value="WWD08233.1"/>
    <property type="molecule type" value="Genomic_DNA"/>
</dbReference>
<evidence type="ECO:0000256" key="9">
    <source>
        <dbReference type="ARBA" id="ARBA00049547"/>
    </source>
</evidence>
<dbReference type="InterPro" id="IPR023209">
    <property type="entry name" value="DAO"/>
</dbReference>
<keyword evidence="7" id="KW-0576">Peroxisome</keyword>
<evidence type="ECO:0000313" key="13">
    <source>
        <dbReference type="Proteomes" id="UP001358614"/>
    </source>
</evidence>
<reference evidence="12 13" key="1">
    <citation type="submission" date="2024-01" db="EMBL/GenBank/DDBJ databases">
        <title>Comparative genomics of Cryptococcus and Kwoniella reveals pathogenesis evolution and contrasting modes of karyotype evolution via chromosome fusion or intercentromeric recombination.</title>
        <authorList>
            <person name="Coelho M.A."/>
            <person name="David-Palma M."/>
            <person name="Shea T."/>
            <person name="Bowers K."/>
            <person name="McGinley-Smith S."/>
            <person name="Mohammad A.W."/>
            <person name="Gnirke A."/>
            <person name="Yurkov A.M."/>
            <person name="Nowrousian M."/>
            <person name="Sun S."/>
            <person name="Cuomo C.A."/>
            <person name="Heitman J."/>
        </authorList>
    </citation>
    <scope>NUCLEOTIDE SEQUENCE [LARGE SCALE GENOMIC DNA]</scope>
    <source>
        <strain evidence="12 13">PYCC6329</strain>
    </source>
</reference>
<comment type="subcellular location">
    <subcellularLocation>
        <location evidence="2">Peroxisome matrix</location>
    </subcellularLocation>
</comment>
<evidence type="ECO:0000256" key="6">
    <source>
        <dbReference type="ARBA" id="ARBA00023002"/>
    </source>
</evidence>
<feature type="region of interest" description="Disordered" evidence="10">
    <location>
        <begin position="187"/>
        <end position="206"/>
    </location>
</feature>
<keyword evidence="6" id="KW-0560">Oxidoreductase</keyword>
<comment type="catalytic activity">
    <reaction evidence="9">
        <text>a D-alpha-amino acid + O2 + H2O = a 2-oxocarboxylate + H2O2 + NH4(+)</text>
        <dbReference type="Rhea" id="RHEA:21816"/>
        <dbReference type="ChEBI" id="CHEBI:15377"/>
        <dbReference type="ChEBI" id="CHEBI:15379"/>
        <dbReference type="ChEBI" id="CHEBI:16240"/>
        <dbReference type="ChEBI" id="CHEBI:28938"/>
        <dbReference type="ChEBI" id="CHEBI:35179"/>
        <dbReference type="ChEBI" id="CHEBI:59871"/>
        <dbReference type="EC" id="1.4.3.3"/>
    </reaction>
    <physiologicalReaction direction="left-to-right" evidence="9">
        <dbReference type="Rhea" id="RHEA:21817"/>
    </physiologicalReaction>
</comment>
<dbReference type="Pfam" id="PF01266">
    <property type="entry name" value="DAO"/>
    <property type="match status" value="1"/>
</dbReference>
<evidence type="ECO:0000313" key="12">
    <source>
        <dbReference type="EMBL" id="WWD08233.1"/>
    </source>
</evidence>
<accession>A0AAX4KPW6</accession>
<dbReference type="KEGG" id="ker:91105145"/>
<dbReference type="AlphaFoldDB" id="A0AAX4KPW6"/>
<dbReference type="SUPFAM" id="SSF51971">
    <property type="entry name" value="Nucleotide-binding domain"/>
    <property type="match status" value="1"/>
</dbReference>
<dbReference type="PANTHER" id="PTHR11530">
    <property type="entry name" value="D-AMINO ACID OXIDASE"/>
    <property type="match status" value="1"/>
</dbReference>
<dbReference type="GO" id="GO:0019478">
    <property type="term" value="P:D-amino acid catabolic process"/>
    <property type="evidence" value="ECO:0007669"/>
    <property type="project" value="TreeGrafter"/>
</dbReference>
<dbReference type="GO" id="GO:0071949">
    <property type="term" value="F:FAD binding"/>
    <property type="evidence" value="ECO:0007669"/>
    <property type="project" value="InterPro"/>
</dbReference>
<dbReference type="Gene3D" id="3.40.50.720">
    <property type="entry name" value="NAD(P)-binding Rossmann-like Domain"/>
    <property type="match status" value="1"/>
</dbReference>
<dbReference type="InterPro" id="IPR006181">
    <property type="entry name" value="D-amino_acid_oxidase_CS"/>
</dbReference>
<comment type="cofactor">
    <cofactor evidence="1">
        <name>FAD</name>
        <dbReference type="ChEBI" id="CHEBI:57692"/>
    </cofactor>
</comment>
<keyword evidence="5" id="KW-0274">FAD</keyword>
<evidence type="ECO:0000256" key="1">
    <source>
        <dbReference type="ARBA" id="ARBA00001974"/>
    </source>
</evidence>
<dbReference type="GeneID" id="91105145"/>
<feature type="domain" description="FAD dependent oxidoreductase" evidence="11">
    <location>
        <begin position="144"/>
        <end position="330"/>
    </location>
</feature>
<dbReference type="PANTHER" id="PTHR11530:SF30">
    <property type="entry name" value="FAD DEPENDENT OXIDOREDUCTASE DOMAIN-CONTAINING PROTEIN"/>
    <property type="match status" value="1"/>
</dbReference>
<dbReference type="InterPro" id="IPR006076">
    <property type="entry name" value="FAD-dep_OxRdtase"/>
</dbReference>
<evidence type="ECO:0000259" key="11">
    <source>
        <dbReference type="Pfam" id="PF01266"/>
    </source>
</evidence>
<evidence type="ECO:0000256" key="2">
    <source>
        <dbReference type="ARBA" id="ARBA00004253"/>
    </source>
</evidence>
<evidence type="ECO:0000256" key="7">
    <source>
        <dbReference type="ARBA" id="ARBA00023140"/>
    </source>
</evidence>
<dbReference type="Gene3D" id="3.30.9.10">
    <property type="entry name" value="D-Amino Acid Oxidase, subunit A, domain 2"/>
    <property type="match status" value="1"/>
</dbReference>
<keyword evidence="13" id="KW-1185">Reference proteome</keyword>
<dbReference type="GO" id="GO:0005782">
    <property type="term" value="C:peroxisomal matrix"/>
    <property type="evidence" value="ECO:0007669"/>
    <property type="project" value="UniProtKB-SubCell"/>
</dbReference>
<evidence type="ECO:0000256" key="3">
    <source>
        <dbReference type="ARBA" id="ARBA00006730"/>
    </source>
</evidence>
<sequence>MAMELCWPSARKISGVRGLLQREVGSGVTGLSIALELHSRGVKVAVVARDIAEDSDSVGFASPWAGCNWFSFANGLSDPAAKWDRITYMGLEKLAKERPDLCEKVPIWDVFERPKKADEKPWYANLVTDYTEITPSSQIPLPGLGARSLIGVEDNKVYPAIGQTVLVKAPSVRECYFHVETFFPSSEDSERRNEAPPQAAYMIPRPGPEGHVVVGGHYRVGDWSTDADIKEAERILQDCYKLCPKLAGPDGRSWKDIEVVAHNVGLRPAREGGARLELEKRQIGKVGSTQLAPGNIRNSLGRMVAVLHAYGMGGAGFQNSLGVAEKAADLAVSHLTHNNPNRAKL</sequence>
<keyword evidence="4" id="KW-0285">Flavoprotein</keyword>
<dbReference type="EC" id="1.4.3.3" evidence="8"/>
<organism evidence="12 13">
    <name type="scientific">Kwoniella europaea PYCC6329</name>
    <dbReference type="NCBI Taxonomy" id="1423913"/>
    <lineage>
        <taxon>Eukaryota</taxon>
        <taxon>Fungi</taxon>
        <taxon>Dikarya</taxon>
        <taxon>Basidiomycota</taxon>
        <taxon>Agaricomycotina</taxon>
        <taxon>Tremellomycetes</taxon>
        <taxon>Tremellales</taxon>
        <taxon>Cryptococcaceae</taxon>
        <taxon>Kwoniella</taxon>
    </lineage>
</organism>
<name>A0AAX4KPW6_9TREE</name>
<gene>
    <name evidence="12" type="ORF">V865_006344</name>
</gene>
<dbReference type="SUPFAM" id="SSF54373">
    <property type="entry name" value="FAD-linked reductases, C-terminal domain"/>
    <property type="match status" value="1"/>
</dbReference>
<evidence type="ECO:0000256" key="5">
    <source>
        <dbReference type="ARBA" id="ARBA00022827"/>
    </source>
</evidence>
<dbReference type="Proteomes" id="UP001358614">
    <property type="component" value="Chromosome 1"/>
</dbReference>
<dbReference type="GO" id="GO:0003884">
    <property type="term" value="F:D-amino-acid oxidase activity"/>
    <property type="evidence" value="ECO:0007669"/>
    <property type="project" value="UniProtKB-EC"/>
</dbReference>
<evidence type="ECO:0000256" key="10">
    <source>
        <dbReference type="SAM" id="MobiDB-lite"/>
    </source>
</evidence>
<dbReference type="GO" id="GO:0098754">
    <property type="term" value="P:detoxification"/>
    <property type="evidence" value="ECO:0007669"/>
    <property type="project" value="UniProtKB-ARBA"/>
</dbReference>
<comment type="similarity">
    <text evidence="3">Belongs to the DAMOX/DASOX family.</text>
</comment>
<dbReference type="RefSeq" id="XP_066086200.1">
    <property type="nucleotide sequence ID" value="XM_066230103.1"/>
</dbReference>
<evidence type="ECO:0000256" key="4">
    <source>
        <dbReference type="ARBA" id="ARBA00022630"/>
    </source>
</evidence>
<dbReference type="FunFam" id="3.30.9.10:FF:000018">
    <property type="entry name" value="D-amino acid oxidase, putative"/>
    <property type="match status" value="1"/>
</dbReference>
<protein>
    <recommendedName>
        <fullName evidence="8">D-amino-acid oxidase</fullName>
        <ecNumber evidence="8">1.4.3.3</ecNumber>
    </recommendedName>
</protein>
<evidence type="ECO:0000256" key="8">
    <source>
        <dbReference type="ARBA" id="ARBA00039101"/>
    </source>
</evidence>
<dbReference type="PROSITE" id="PS00677">
    <property type="entry name" value="DAO"/>
    <property type="match status" value="1"/>
</dbReference>
<proteinExistence type="inferred from homology"/>